<reference evidence="3" key="1">
    <citation type="journal article" date="2014" name="Front. Microbiol.">
        <title>High frequency of phylogenetically diverse reductive dehalogenase-homologous genes in deep subseafloor sedimentary metagenomes.</title>
        <authorList>
            <person name="Kawai M."/>
            <person name="Futagami T."/>
            <person name="Toyoda A."/>
            <person name="Takaki Y."/>
            <person name="Nishi S."/>
            <person name="Hori S."/>
            <person name="Arai W."/>
            <person name="Tsubouchi T."/>
            <person name="Morono Y."/>
            <person name="Uchiyama I."/>
            <person name="Ito T."/>
            <person name="Fujiyama A."/>
            <person name="Inagaki F."/>
            <person name="Takami H."/>
        </authorList>
    </citation>
    <scope>NUCLEOTIDE SEQUENCE</scope>
    <source>
        <strain evidence="3">Expedition CK06-06</strain>
    </source>
</reference>
<accession>X1GPM3</accession>
<evidence type="ECO:0000313" key="3">
    <source>
        <dbReference type="EMBL" id="GAH46830.1"/>
    </source>
</evidence>
<feature type="coiled-coil region" evidence="1">
    <location>
        <begin position="60"/>
        <end position="105"/>
    </location>
</feature>
<dbReference type="PANTHER" id="PTHR23222:SF0">
    <property type="entry name" value="PROHIBITIN 1"/>
    <property type="match status" value="1"/>
</dbReference>
<organism evidence="3">
    <name type="scientific">marine sediment metagenome</name>
    <dbReference type="NCBI Taxonomy" id="412755"/>
    <lineage>
        <taxon>unclassified sequences</taxon>
        <taxon>metagenomes</taxon>
        <taxon>ecological metagenomes</taxon>
    </lineage>
</organism>
<protein>
    <recommendedName>
        <fullName evidence="2">Band 7 domain-containing protein</fullName>
    </recommendedName>
</protein>
<evidence type="ECO:0000259" key="2">
    <source>
        <dbReference type="Pfam" id="PF01145"/>
    </source>
</evidence>
<dbReference type="InterPro" id="IPR036013">
    <property type="entry name" value="Band_7/SPFH_dom_sf"/>
</dbReference>
<dbReference type="PRINTS" id="PR00679">
    <property type="entry name" value="PROHIBITIN"/>
</dbReference>
<sequence length="138" mass="15889">MKKQDEFERDKELVSRRTEVRSGIQEVLTERLAKYYIVVDDFNIVNFQFSAEFDNAIEAKVTAEQQKLKAEMDLERIKVEKEQKITEAEAEAESIRIQSLALQQNKDILQLRAIEKWDGVMPKVTGGATPFVNLDLIG</sequence>
<dbReference type="InterPro" id="IPR001107">
    <property type="entry name" value="Band_7"/>
</dbReference>
<name>X1GPM3_9ZZZZ</name>
<dbReference type="SUPFAM" id="SSF117892">
    <property type="entry name" value="Band 7/SPFH domain"/>
    <property type="match status" value="1"/>
</dbReference>
<evidence type="ECO:0000256" key="1">
    <source>
        <dbReference type="SAM" id="Coils"/>
    </source>
</evidence>
<comment type="caution">
    <text evidence="3">The sequence shown here is derived from an EMBL/GenBank/DDBJ whole genome shotgun (WGS) entry which is preliminary data.</text>
</comment>
<gene>
    <name evidence="3" type="ORF">S03H2_15107</name>
</gene>
<dbReference type="Pfam" id="PF01145">
    <property type="entry name" value="Band_7"/>
    <property type="match status" value="1"/>
</dbReference>
<dbReference type="InterPro" id="IPR000163">
    <property type="entry name" value="Prohibitin"/>
</dbReference>
<dbReference type="PANTHER" id="PTHR23222">
    <property type="entry name" value="PROHIBITIN"/>
    <property type="match status" value="1"/>
</dbReference>
<proteinExistence type="predicted"/>
<dbReference type="EMBL" id="BARU01007666">
    <property type="protein sequence ID" value="GAH46830.1"/>
    <property type="molecule type" value="Genomic_DNA"/>
</dbReference>
<feature type="domain" description="Band 7" evidence="2">
    <location>
        <begin position="12"/>
        <end position="92"/>
    </location>
</feature>
<dbReference type="GO" id="GO:0016020">
    <property type="term" value="C:membrane"/>
    <property type="evidence" value="ECO:0007669"/>
    <property type="project" value="InterPro"/>
</dbReference>
<dbReference type="AlphaFoldDB" id="X1GPM3"/>
<keyword evidence="1" id="KW-0175">Coiled coil</keyword>